<accession>A0A1I5S955</accession>
<name>A0A1I5S955_9ACTN</name>
<dbReference type="Proteomes" id="UP000183413">
    <property type="component" value="Unassembled WGS sequence"/>
</dbReference>
<evidence type="ECO:0008006" key="3">
    <source>
        <dbReference type="Google" id="ProtNLM"/>
    </source>
</evidence>
<reference evidence="1 2" key="1">
    <citation type="submission" date="2016-10" db="EMBL/GenBank/DDBJ databases">
        <authorList>
            <person name="de Groot N.N."/>
        </authorList>
    </citation>
    <scope>NUCLEOTIDE SEQUENCE [LARGE SCALE GENOMIC DNA]</scope>
    <source>
        <strain evidence="1 2">DSM 43067</strain>
    </source>
</reference>
<gene>
    <name evidence="1" type="ORF">SAMN04489713_11683</name>
</gene>
<dbReference type="EMBL" id="FOVH01000016">
    <property type="protein sequence ID" value="SFP67245.1"/>
    <property type="molecule type" value="Genomic_DNA"/>
</dbReference>
<sequence>MRIALSEQEYAVLAAAAANEGLALGAFAAQASLAAAQGRVVAEYGVVREAMAAVLFAAGQVQRVGVNLNQAVAALNSGEMVEQLRWYAQAAARSIDRLDELAQELRHRLP</sequence>
<dbReference type="RefSeq" id="WP_075023720.1">
    <property type="nucleotide sequence ID" value="NZ_FOVH01000016.1"/>
</dbReference>
<dbReference type="InParanoid" id="A0A1I5S955"/>
<keyword evidence="2" id="KW-1185">Reference proteome</keyword>
<evidence type="ECO:0000313" key="1">
    <source>
        <dbReference type="EMBL" id="SFP67245.1"/>
    </source>
</evidence>
<dbReference type="AlphaFoldDB" id="A0A1I5S955"/>
<proteinExistence type="predicted"/>
<evidence type="ECO:0000313" key="2">
    <source>
        <dbReference type="Proteomes" id="UP000183413"/>
    </source>
</evidence>
<organism evidence="1 2">
    <name type="scientific">Actinomadura madurae</name>
    <dbReference type="NCBI Taxonomy" id="1993"/>
    <lineage>
        <taxon>Bacteria</taxon>
        <taxon>Bacillati</taxon>
        <taxon>Actinomycetota</taxon>
        <taxon>Actinomycetes</taxon>
        <taxon>Streptosporangiales</taxon>
        <taxon>Thermomonosporaceae</taxon>
        <taxon>Actinomadura</taxon>
    </lineage>
</organism>
<protein>
    <recommendedName>
        <fullName evidence="3">Mobilisation protein (MobC)</fullName>
    </recommendedName>
</protein>
<dbReference type="OrthoDB" id="3479972at2"/>